<dbReference type="GO" id="GO:0006465">
    <property type="term" value="P:signal peptide processing"/>
    <property type="evidence" value="ECO:0007669"/>
    <property type="project" value="InterPro"/>
</dbReference>
<feature type="active site" evidence="7">
    <location>
        <position position="55"/>
    </location>
</feature>
<dbReference type="InterPro" id="IPR000223">
    <property type="entry name" value="Pept_S26A_signal_pept_1"/>
</dbReference>
<proteinExistence type="inferred from homology"/>
<keyword evidence="5" id="KW-0472">Membrane</keyword>
<dbReference type="InterPro" id="IPR036286">
    <property type="entry name" value="LexA/Signal_pep-like_sf"/>
</dbReference>
<feature type="non-terminal residue" evidence="9">
    <location>
        <position position="1"/>
    </location>
</feature>
<evidence type="ECO:0000313" key="9">
    <source>
        <dbReference type="EMBL" id="EED92116.1"/>
    </source>
</evidence>
<accession>B8C3G1</accession>
<feature type="active site" evidence="7">
    <location>
        <position position="12"/>
    </location>
</feature>
<feature type="domain" description="Peptidase S26" evidence="8">
    <location>
        <begin position="81"/>
        <end position="123"/>
    </location>
</feature>
<reference evidence="9 10" key="2">
    <citation type="journal article" date="2008" name="Nature">
        <title>The Phaeodactylum genome reveals the evolutionary history of diatom genomes.</title>
        <authorList>
            <person name="Bowler C."/>
            <person name="Allen A.E."/>
            <person name="Badger J.H."/>
            <person name="Grimwood J."/>
            <person name="Jabbari K."/>
            <person name="Kuo A."/>
            <person name="Maheswari U."/>
            <person name="Martens C."/>
            <person name="Maumus F."/>
            <person name="Otillar R.P."/>
            <person name="Rayko E."/>
            <person name="Salamov A."/>
            <person name="Vandepoele K."/>
            <person name="Beszteri B."/>
            <person name="Gruber A."/>
            <person name="Heijde M."/>
            <person name="Katinka M."/>
            <person name="Mock T."/>
            <person name="Valentin K."/>
            <person name="Verret F."/>
            <person name="Berges J.A."/>
            <person name="Brownlee C."/>
            <person name="Cadoret J.P."/>
            <person name="Chiovitti A."/>
            <person name="Choi C.J."/>
            <person name="Coesel S."/>
            <person name="De Martino A."/>
            <person name="Detter J.C."/>
            <person name="Durkin C."/>
            <person name="Falciatore A."/>
            <person name="Fournet J."/>
            <person name="Haruta M."/>
            <person name="Huysman M.J."/>
            <person name="Jenkins B.D."/>
            <person name="Jiroutova K."/>
            <person name="Jorgensen R.E."/>
            <person name="Joubert Y."/>
            <person name="Kaplan A."/>
            <person name="Kroger N."/>
            <person name="Kroth P.G."/>
            <person name="La Roche J."/>
            <person name="Lindquist E."/>
            <person name="Lommer M."/>
            <person name="Martin-Jezequel V."/>
            <person name="Lopez P.J."/>
            <person name="Lucas S."/>
            <person name="Mangogna M."/>
            <person name="McGinnis K."/>
            <person name="Medlin L.K."/>
            <person name="Montsant A."/>
            <person name="Oudot-Le Secq M.P."/>
            <person name="Napoli C."/>
            <person name="Obornik M."/>
            <person name="Parker M.S."/>
            <person name="Petit J.L."/>
            <person name="Porcel B.M."/>
            <person name="Poulsen N."/>
            <person name="Robison M."/>
            <person name="Rychlewski L."/>
            <person name="Rynearson T.A."/>
            <person name="Schmutz J."/>
            <person name="Shapiro H."/>
            <person name="Siaut M."/>
            <person name="Stanley M."/>
            <person name="Sussman M.R."/>
            <person name="Taylor A.R."/>
            <person name="Vardi A."/>
            <person name="von Dassow P."/>
            <person name="Vyverman W."/>
            <person name="Willis A."/>
            <person name="Wyrwicz L.S."/>
            <person name="Rokhsar D.S."/>
            <person name="Weissenbach J."/>
            <person name="Armbrust E.V."/>
            <person name="Green B.R."/>
            <person name="Van de Peer Y."/>
            <person name="Grigoriev I.V."/>
        </authorList>
    </citation>
    <scope>NUCLEOTIDE SEQUENCE [LARGE SCALE GENOMIC DNA]</scope>
    <source>
        <strain evidence="9 10">CCMP1335</strain>
    </source>
</reference>
<evidence type="ECO:0000256" key="5">
    <source>
        <dbReference type="ARBA" id="ARBA00023136"/>
    </source>
</evidence>
<dbReference type="CDD" id="cd06530">
    <property type="entry name" value="S26_SPase_I"/>
    <property type="match status" value="1"/>
</dbReference>
<dbReference type="InParanoid" id="B8C3G1"/>
<name>B8C3G1_THAPS</name>
<comment type="subcellular location">
    <subcellularLocation>
        <location evidence="1">Mitochondrion inner membrane</location>
    </subcellularLocation>
</comment>
<dbReference type="GeneID" id="7448186"/>
<gene>
    <name evidence="9" type="ORF">THAPSDRAFT_19301</name>
</gene>
<dbReference type="PRINTS" id="PR00727">
    <property type="entry name" value="LEADERPTASE"/>
</dbReference>
<dbReference type="InterPro" id="IPR052064">
    <property type="entry name" value="Mito_IMP1_subunit"/>
</dbReference>
<dbReference type="AlphaFoldDB" id="B8C3G1"/>
<dbReference type="Pfam" id="PF10502">
    <property type="entry name" value="Peptidase_S26"/>
    <property type="match status" value="2"/>
</dbReference>
<dbReference type="SUPFAM" id="SSF51306">
    <property type="entry name" value="LexA/Signal peptidase"/>
    <property type="match status" value="1"/>
</dbReference>
<evidence type="ECO:0000256" key="3">
    <source>
        <dbReference type="ARBA" id="ARBA00022801"/>
    </source>
</evidence>
<dbReference type="PaxDb" id="35128-Thaps19301"/>
<dbReference type="Proteomes" id="UP000001449">
    <property type="component" value="Chromosome 5"/>
</dbReference>
<keyword evidence="10" id="KW-1185">Reference proteome</keyword>
<dbReference type="GO" id="GO:0042720">
    <property type="term" value="C:mitochondrial inner membrane peptidase complex"/>
    <property type="evidence" value="ECO:0000318"/>
    <property type="project" value="GO_Central"/>
</dbReference>
<dbReference type="eggNOG" id="KOG0171">
    <property type="taxonomic scope" value="Eukaryota"/>
</dbReference>
<dbReference type="PANTHER" id="PTHR12383:SF16">
    <property type="entry name" value="MITOCHONDRIAL INNER MEMBRANE PROTEASE SUBUNIT 1"/>
    <property type="match status" value="1"/>
</dbReference>
<reference evidence="9 10" key="1">
    <citation type="journal article" date="2004" name="Science">
        <title>The genome of the diatom Thalassiosira pseudonana: ecology, evolution, and metabolism.</title>
        <authorList>
            <person name="Armbrust E.V."/>
            <person name="Berges J.A."/>
            <person name="Bowler C."/>
            <person name="Green B.R."/>
            <person name="Martinez D."/>
            <person name="Putnam N.H."/>
            <person name="Zhou S."/>
            <person name="Allen A.E."/>
            <person name="Apt K.E."/>
            <person name="Bechner M."/>
            <person name="Brzezinski M.A."/>
            <person name="Chaal B.K."/>
            <person name="Chiovitti A."/>
            <person name="Davis A.K."/>
            <person name="Demarest M.S."/>
            <person name="Detter J.C."/>
            <person name="Glavina T."/>
            <person name="Goodstein D."/>
            <person name="Hadi M.Z."/>
            <person name="Hellsten U."/>
            <person name="Hildebrand M."/>
            <person name="Jenkins B.D."/>
            <person name="Jurka J."/>
            <person name="Kapitonov V.V."/>
            <person name="Kroger N."/>
            <person name="Lau W.W."/>
            <person name="Lane T.W."/>
            <person name="Larimer F.W."/>
            <person name="Lippmeier J.C."/>
            <person name="Lucas S."/>
            <person name="Medina M."/>
            <person name="Montsant A."/>
            <person name="Obornik M."/>
            <person name="Parker M.S."/>
            <person name="Palenik B."/>
            <person name="Pazour G.J."/>
            <person name="Richardson P.M."/>
            <person name="Rynearson T.A."/>
            <person name="Saito M.A."/>
            <person name="Schwartz D.C."/>
            <person name="Thamatrakoln K."/>
            <person name="Valentin K."/>
            <person name="Vardi A."/>
            <person name="Wilkerson F.P."/>
            <person name="Rokhsar D.S."/>
        </authorList>
    </citation>
    <scope>NUCLEOTIDE SEQUENCE [LARGE SCALE GENOMIC DNA]</scope>
    <source>
        <strain evidence="9 10">CCMP1335</strain>
    </source>
</reference>
<dbReference type="InterPro" id="IPR019533">
    <property type="entry name" value="Peptidase_S26"/>
</dbReference>
<evidence type="ECO:0000313" key="10">
    <source>
        <dbReference type="Proteomes" id="UP000001449"/>
    </source>
</evidence>
<organism evidence="9 10">
    <name type="scientific">Thalassiosira pseudonana</name>
    <name type="common">Marine diatom</name>
    <name type="synonym">Cyclotella nana</name>
    <dbReference type="NCBI Taxonomy" id="35128"/>
    <lineage>
        <taxon>Eukaryota</taxon>
        <taxon>Sar</taxon>
        <taxon>Stramenopiles</taxon>
        <taxon>Ochrophyta</taxon>
        <taxon>Bacillariophyta</taxon>
        <taxon>Coscinodiscophyceae</taxon>
        <taxon>Thalassiosirophycidae</taxon>
        <taxon>Thalassiosirales</taxon>
        <taxon>Thalassiosiraceae</taxon>
        <taxon>Thalassiosira</taxon>
    </lineage>
</organism>
<feature type="non-terminal residue" evidence="9">
    <location>
        <position position="124"/>
    </location>
</feature>
<dbReference type="GO" id="GO:0004252">
    <property type="term" value="F:serine-type endopeptidase activity"/>
    <property type="evidence" value="ECO:0007669"/>
    <property type="project" value="InterPro"/>
</dbReference>
<dbReference type="STRING" id="35128.B8C3G1"/>
<dbReference type="KEGG" id="tps:THAPSDRAFT_19301"/>
<dbReference type="HOGENOM" id="CLU_028723_4_4_1"/>
<evidence type="ECO:0000259" key="8">
    <source>
        <dbReference type="Pfam" id="PF10502"/>
    </source>
</evidence>
<protein>
    <submittedName>
        <fullName evidence="9">Signal peptidase</fullName>
    </submittedName>
</protein>
<dbReference type="GO" id="GO:0006627">
    <property type="term" value="P:protein processing involved in protein targeting to mitochondrion"/>
    <property type="evidence" value="ECO:0000318"/>
    <property type="project" value="GO_Central"/>
</dbReference>
<dbReference type="Gene3D" id="2.10.109.10">
    <property type="entry name" value="Umud Fragment, subunit A"/>
    <property type="match status" value="1"/>
</dbReference>
<evidence type="ECO:0000256" key="1">
    <source>
        <dbReference type="ARBA" id="ARBA00004273"/>
    </source>
</evidence>
<dbReference type="OMA" id="LCKGPSM"/>
<evidence type="ECO:0000256" key="2">
    <source>
        <dbReference type="ARBA" id="ARBA00022792"/>
    </source>
</evidence>
<evidence type="ECO:0000256" key="7">
    <source>
        <dbReference type="PIRSR" id="PIRSR600223-1"/>
    </source>
</evidence>
<feature type="domain" description="Peptidase S26" evidence="8">
    <location>
        <begin position="10"/>
        <end position="71"/>
    </location>
</feature>
<sequence length="124" mass="14094">FRYAVDIGIGPSMLPTLRPGELYLRDCWSTWFKRPYSRGDVVTLYNPFSKAIVCKRIIGLEGDTVRYCRTVAGNGDTQHTTTISIPPNHVWLEGDNPLESTDSRHYGPLPVSSLRGRLDMRLWP</sequence>
<dbReference type="FunFam" id="2.10.109.10:FF:000056">
    <property type="entry name" value="Signal peptidase"/>
    <property type="match status" value="1"/>
</dbReference>
<evidence type="ECO:0000256" key="6">
    <source>
        <dbReference type="ARBA" id="ARBA00038445"/>
    </source>
</evidence>
<keyword evidence="2" id="KW-0999">Mitochondrion inner membrane</keyword>
<dbReference type="RefSeq" id="XP_002290364.1">
    <property type="nucleotide sequence ID" value="XM_002290328.1"/>
</dbReference>
<comment type="similarity">
    <text evidence="6">Belongs to the peptidase S26 family. IMP1 subfamily.</text>
</comment>
<keyword evidence="3" id="KW-0378">Hydrolase</keyword>
<dbReference type="EMBL" id="CM000642">
    <property type="protein sequence ID" value="EED92116.1"/>
    <property type="molecule type" value="Genomic_DNA"/>
</dbReference>
<evidence type="ECO:0000256" key="4">
    <source>
        <dbReference type="ARBA" id="ARBA00023128"/>
    </source>
</evidence>
<dbReference type="PANTHER" id="PTHR12383">
    <property type="entry name" value="PROTEASE FAMILY S26 MITOCHONDRIAL INNER MEMBRANE PROTEASE-RELATED"/>
    <property type="match status" value="1"/>
</dbReference>
<keyword evidence="4" id="KW-0496">Mitochondrion</keyword>